<dbReference type="InterPro" id="IPR036397">
    <property type="entry name" value="RNaseH_sf"/>
</dbReference>
<keyword evidence="10" id="KW-0269">Exonuclease</keyword>
<keyword evidence="7" id="KW-0540">Nuclease</keyword>
<protein>
    <recommendedName>
        <fullName evidence="3 15">DNA polymerase I</fullName>
        <ecNumber evidence="2 15">2.7.7.7</ecNumber>
    </recommendedName>
</protein>
<comment type="catalytic activity">
    <reaction evidence="14 16">
        <text>DNA(n) + a 2'-deoxyribonucleoside 5'-triphosphate = DNA(n+1) + diphosphate</text>
        <dbReference type="Rhea" id="RHEA:22508"/>
        <dbReference type="Rhea" id="RHEA-COMP:17339"/>
        <dbReference type="Rhea" id="RHEA-COMP:17340"/>
        <dbReference type="ChEBI" id="CHEBI:33019"/>
        <dbReference type="ChEBI" id="CHEBI:61560"/>
        <dbReference type="ChEBI" id="CHEBI:173112"/>
        <dbReference type="EC" id="2.7.7.7"/>
    </reaction>
</comment>
<evidence type="ECO:0000256" key="3">
    <source>
        <dbReference type="ARBA" id="ARBA00020311"/>
    </source>
</evidence>
<feature type="domain" description="DNA-directed DNA polymerase family A palm" evidence="18">
    <location>
        <begin position="610"/>
        <end position="814"/>
    </location>
</feature>
<keyword evidence="6 16" id="KW-0235">DNA replication</keyword>
<dbReference type="SUPFAM" id="SSF53098">
    <property type="entry name" value="Ribonuclease H-like"/>
    <property type="match status" value="1"/>
</dbReference>
<dbReference type="InterPro" id="IPR012337">
    <property type="entry name" value="RNaseH-like_sf"/>
</dbReference>
<dbReference type="Pfam" id="PF00476">
    <property type="entry name" value="DNA_pol_A"/>
    <property type="match status" value="1"/>
</dbReference>
<dbReference type="Gene3D" id="3.30.70.370">
    <property type="match status" value="1"/>
</dbReference>
<reference evidence="19 20" key="1">
    <citation type="submission" date="2015-11" db="EMBL/GenBank/DDBJ databases">
        <authorList>
            <person name="Lin W."/>
        </authorList>
    </citation>
    <scope>NUCLEOTIDE SEQUENCE [LARGE SCALE GENOMIC DNA]</scope>
    <source>
        <strain evidence="19 20">HCH-1</strain>
    </source>
</reference>
<dbReference type="SUPFAM" id="SSF56672">
    <property type="entry name" value="DNA/RNA polymerases"/>
    <property type="match status" value="1"/>
</dbReference>
<dbReference type="PRINTS" id="PR00868">
    <property type="entry name" value="DNAPOLI"/>
</dbReference>
<dbReference type="Pfam" id="PF01612">
    <property type="entry name" value="DNA_pol_A_exo1"/>
    <property type="match status" value="1"/>
</dbReference>
<dbReference type="Pfam" id="PF02739">
    <property type="entry name" value="5_3_exonuc_N"/>
    <property type="match status" value="1"/>
</dbReference>
<dbReference type="InterPro" id="IPR019760">
    <property type="entry name" value="DNA-dir_DNA_pol_A_CS"/>
</dbReference>
<dbReference type="RefSeq" id="WP_085051234.1">
    <property type="nucleotide sequence ID" value="NZ_LNQR01000028.1"/>
</dbReference>
<dbReference type="SUPFAM" id="SSF88723">
    <property type="entry name" value="PIN domain-like"/>
    <property type="match status" value="1"/>
</dbReference>
<dbReference type="Pfam" id="PF01367">
    <property type="entry name" value="5_3_exonuc"/>
    <property type="match status" value="1"/>
</dbReference>
<evidence type="ECO:0000256" key="4">
    <source>
        <dbReference type="ARBA" id="ARBA00022679"/>
    </source>
</evidence>
<feature type="domain" description="5'-3' exonuclease" evidence="17">
    <location>
        <begin position="8"/>
        <end position="261"/>
    </location>
</feature>
<evidence type="ECO:0000256" key="8">
    <source>
        <dbReference type="ARBA" id="ARBA00022763"/>
    </source>
</evidence>
<evidence type="ECO:0000256" key="15">
    <source>
        <dbReference type="NCBIfam" id="TIGR00593"/>
    </source>
</evidence>
<evidence type="ECO:0000256" key="2">
    <source>
        <dbReference type="ARBA" id="ARBA00012417"/>
    </source>
</evidence>
<dbReference type="SMART" id="SM00279">
    <property type="entry name" value="HhH2"/>
    <property type="match status" value="1"/>
</dbReference>
<evidence type="ECO:0000256" key="13">
    <source>
        <dbReference type="ARBA" id="ARBA00023204"/>
    </source>
</evidence>
<evidence type="ECO:0000256" key="16">
    <source>
        <dbReference type="RuleBase" id="RU004460"/>
    </source>
</evidence>
<dbReference type="InterPro" id="IPR043502">
    <property type="entry name" value="DNA/RNA_pol_sf"/>
</dbReference>
<keyword evidence="11 16" id="KW-0239">DNA-directed DNA polymerase</keyword>
<evidence type="ECO:0000256" key="14">
    <source>
        <dbReference type="ARBA" id="ARBA00049244"/>
    </source>
</evidence>
<evidence type="ECO:0000256" key="1">
    <source>
        <dbReference type="ARBA" id="ARBA00007705"/>
    </source>
</evidence>
<dbReference type="SUPFAM" id="SSF47807">
    <property type="entry name" value="5' to 3' exonuclease, C-terminal subdomain"/>
    <property type="match status" value="1"/>
</dbReference>
<evidence type="ECO:0000256" key="10">
    <source>
        <dbReference type="ARBA" id="ARBA00022839"/>
    </source>
</evidence>
<dbReference type="NCBIfam" id="TIGR00593">
    <property type="entry name" value="pola"/>
    <property type="match status" value="1"/>
</dbReference>
<dbReference type="InterPro" id="IPR001098">
    <property type="entry name" value="DNA-dir_DNA_pol_A_palm_dom"/>
</dbReference>
<dbReference type="Gene3D" id="3.30.420.10">
    <property type="entry name" value="Ribonuclease H-like superfamily/Ribonuclease H"/>
    <property type="match status" value="1"/>
</dbReference>
<dbReference type="Gene3D" id="3.40.50.1010">
    <property type="entry name" value="5'-nuclease"/>
    <property type="match status" value="1"/>
</dbReference>
<dbReference type="CDD" id="cd08637">
    <property type="entry name" value="DNA_pol_A_pol_I_C"/>
    <property type="match status" value="1"/>
</dbReference>
<dbReference type="Gene3D" id="1.10.150.20">
    <property type="entry name" value="5' to 3' exonuclease, C-terminal subdomain"/>
    <property type="match status" value="2"/>
</dbReference>
<evidence type="ECO:0000313" key="20">
    <source>
        <dbReference type="Proteomes" id="UP000060487"/>
    </source>
</evidence>
<dbReference type="InterPro" id="IPR002562">
    <property type="entry name" value="3'-5'_exonuclease_dom"/>
</dbReference>
<dbReference type="Proteomes" id="UP000060487">
    <property type="component" value="Unassembled WGS sequence"/>
</dbReference>
<comment type="caution">
    <text evidence="19">The sequence shown here is derived from an EMBL/GenBank/DDBJ whole genome shotgun (WGS) entry which is preliminary data.</text>
</comment>
<dbReference type="GO" id="GO:0003887">
    <property type="term" value="F:DNA-directed DNA polymerase activity"/>
    <property type="evidence" value="ECO:0007669"/>
    <property type="project" value="UniProtKB-EC"/>
</dbReference>
<dbReference type="Gene3D" id="1.20.1060.10">
    <property type="entry name" value="Taq DNA Polymerase, Chain T, domain 4"/>
    <property type="match status" value="1"/>
</dbReference>
<gene>
    <name evidence="16" type="primary">polA</name>
    <name evidence="19" type="ORF">ASN18_0705</name>
</gene>
<dbReference type="InterPro" id="IPR002421">
    <property type="entry name" value="5-3_exonuclease"/>
</dbReference>
<dbReference type="InterPro" id="IPR008918">
    <property type="entry name" value="HhH2"/>
</dbReference>
<dbReference type="CDD" id="cd09898">
    <property type="entry name" value="H3TH_53EXO"/>
    <property type="match status" value="1"/>
</dbReference>
<dbReference type="EMBL" id="LNQR01000028">
    <property type="protein sequence ID" value="KWT91803.1"/>
    <property type="molecule type" value="Genomic_DNA"/>
</dbReference>
<evidence type="ECO:0000256" key="6">
    <source>
        <dbReference type="ARBA" id="ARBA00022705"/>
    </source>
</evidence>
<dbReference type="SMART" id="SM00482">
    <property type="entry name" value="POLAc"/>
    <property type="match status" value="1"/>
</dbReference>
<dbReference type="CDD" id="cd09859">
    <property type="entry name" value="PIN_53EXO"/>
    <property type="match status" value="1"/>
</dbReference>
<dbReference type="PANTHER" id="PTHR10133:SF27">
    <property type="entry name" value="DNA POLYMERASE NU"/>
    <property type="match status" value="1"/>
</dbReference>
<proteinExistence type="inferred from homology"/>
<dbReference type="EC" id="2.7.7.7" evidence="2 15"/>
<dbReference type="NCBIfam" id="NF004397">
    <property type="entry name" value="PRK05755.1"/>
    <property type="match status" value="1"/>
</dbReference>
<keyword evidence="5 16" id="KW-0548">Nucleotidyltransferase</keyword>
<comment type="similarity">
    <text evidence="1 16">Belongs to the DNA polymerase type-A family.</text>
</comment>
<evidence type="ECO:0000259" key="18">
    <source>
        <dbReference type="SMART" id="SM00482"/>
    </source>
</evidence>
<keyword evidence="12 16" id="KW-0238">DNA-binding</keyword>
<dbReference type="PROSITE" id="PS00447">
    <property type="entry name" value="DNA_POLYMERASE_A"/>
    <property type="match status" value="1"/>
</dbReference>
<evidence type="ECO:0000256" key="9">
    <source>
        <dbReference type="ARBA" id="ARBA00022801"/>
    </source>
</evidence>
<dbReference type="InterPro" id="IPR002298">
    <property type="entry name" value="DNA_polymerase_A"/>
</dbReference>
<evidence type="ECO:0000259" key="17">
    <source>
        <dbReference type="SMART" id="SM00475"/>
    </source>
</evidence>
<sequence length="851" mass="94095">MEMQHTSTYLIDGTAYIYRAFHAIAELKNSAGFPTNAIYGFTAMMFKFIKDKAPDAIAVVLDSPEPTHRHKLYTEYKANRSAPAEDFIMQIEPITAVLAAMNIAVIALPGFESDDIMAVLAKRYASATNTVYIVTGDKDLLQAVDTHIKIYDLVKNVVLDIDSVISRLRVPPVKVPELMALTGDQIDNIPGVRGIGEKTAADLLKDYDTVEELIAHCNNIPNARLRKMIEDNVPAIRLSRELSVVSADVPLDIPLSQLMIKEPHYDELKALFIKYEFTSLLKYIPDDYEDFSFNRAALATAKEFNEAFKEQPAAVSIKAAPDGGDSCALSIDANMGYSIRPTQLAADILTDNSIAKIGHNLKSDIHVFHRHSIGVRGNLYDTMVAANLINPNRQDYSLRALALEYLSYKIKGENKELDLYSGPPVEEAVTALRLQVALSKKIEGTPLARLYEKVEAPLIYILAEMEQCGIRVDTVRLKALSDELGAQVSALEKRIYFLAGEEFNINSPKQLSEILFDKLRLTSGKKTKTGLSTDVGVLETLADHHPLPAEILQYRTLAKLKNTYADALPTYINPATGRLHTTFNQAGTSTGRLSSSNPNLQNIPVRGALGEAFRRAFIAGEGHYLVSADYSQIELRVLAHLSGDEGFIEAFSNGADIHTETAREVLTGADGVVTGDMRRQAKAINFGIIYGMSAFGLAGQLKIPQSQTKQYIERFFQRYEGVSRFIDSTIKETTTRGYAQTIMGRRRPIDGLKSGNKNIRQQAERLAINSPIQGSAADIIKLSMLKVHAALSRFKTKMILQIHDELLFEVPEAELDDVKALVRQEMENVLTLDVALKVDIGAGLNWADTKV</sequence>
<keyword evidence="4 16" id="KW-0808">Transferase</keyword>
<dbReference type="InterPro" id="IPR020046">
    <property type="entry name" value="5-3_exonucl_a-hlix_arch_N"/>
</dbReference>
<keyword evidence="9" id="KW-0378">Hydrolase</keyword>
<dbReference type="InterPro" id="IPR020045">
    <property type="entry name" value="DNA_polI_H3TH"/>
</dbReference>
<dbReference type="InterPro" id="IPR018320">
    <property type="entry name" value="DNA_polymerase_1"/>
</dbReference>
<evidence type="ECO:0000256" key="5">
    <source>
        <dbReference type="ARBA" id="ARBA00022695"/>
    </source>
</evidence>
<name>A0ABR5SLM6_9BACT</name>
<evidence type="ECO:0000256" key="7">
    <source>
        <dbReference type="ARBA" id="ARBA00022722"/>
    </source>
</evidence>
<dbReference type="InterPro" id="IPR029060">
    <property type="entry name" value="PIN-like_dom_sf"/>
</dbReference>
<keyword evidence="8 16" id="KW-0227">DNA damage</keyword>
<dbReference type="PANTHER" id="PTHR10133">
    <property type="entry name" value="DNA POLYMERASE I"/>
    <property type="match status" value="1"/>
</dbReference>
<dbReference type="InterPro" id="IPR036279">
    <property type="entry name" value="5-3_exonuclease_C_sf"/>
</dbReference>
<evidence type="ECO:0000313" key="19">
    <source>
        <dbReference type="EMBL" id="KWT91803.1"/>
    </source>
</evidence>
<accession>A0ABR5SLM6</accession>
<keyword evidence="20" id="KW-1185">Reference proteome</keyword>
<evidence type="ECO:0000256" key="11">
    <source>
        <dbReference type="ARBA" id="ARBA00022932"/>
    </source>
</evidence>
<organism evidence="19 20">
    <name type="scientific">Candidatus Magnetominusculus xianensis</name>
    <dbReference type="NCBI Taxonomy" id="1748249"/>
    <lineage>
        <taxon>Bacteria</taxon>
        <taxon>Pseudomonadati</taxon>
        <taxon>Nitrospirota</taxon>
        <taxon>Nitrospiria</taxon>
        <taxon>Nitrospirales</taxon>
        <taxon>Nitrospiraceae</taxon>
        <taxon>Candidatus Magnetominusculus</taxon>
    </lineage>
</organism>
<dbReference type="SMART" id="SM00475">
    <property type="entry name" value="53EXOc"/>
    <property type="match status" value="1"/>
</dbReference>
<keyword evidence="13 16" id="KW-0234">DNA repair</keyword>
<evidence type="ECO:0000256" key="12">
    <source>
        <dbReference type="ARBA" id="ARBA00023125"/>
    </source>
</evidence>